<dbReference type="VEuPathDB" id="CryptoDB:Vbra_1296"/>
<reference evidence="1 2" key="1">
    <citation type="submission" date="2014-11" db="EMBL/GenBank/DDBJ databases">
        <authorList>
            <person name="Zhu J."/>
            <person name="Qi W."/>
            <person name="Song R."/>
        </authorList>
    </citation>
    <scope>NUCLEOTIDE SEQUENCE [LARGE SCALE GENOMIC DNA]</scope>
</reference>
<dbReference type="EMBL" id="CDMY01000372">
    <property type="protein sequence ID" value="CEM06865.1"/>
    <property type="molecule type" value="Genomic_DNA"/>
</dbReference>
<accession>A0A0G4F4W8</accession>
<dbReference type="Proteomes" id="UP000041254">
    <property type="component" value="Unassembled WGS sequence"/>
</dbReference>
<proteinExistence type="predicted"/>
<dbReference type="InParanoid" id="A0A0G4F4W8"/>
<sequence>MLHVVDDVSTERAVLVKVDLLRALYCPFRVDKCDFVNAVEIATSHMKRAALHMSEWFWSEAAIEYGELLPKWRMAGWYFNCIAKGATRRVMFAPTFRASGPCAPYIQCEKELWDGLIDIIEKRNEYFKDKGLVTKPNSYNGGVVSLDLTEQKLLFGVDDKVYHEGVKEMIKTIFDIPDDHRIILEDASEEDSRGIVSFFENGRKYTLRSKPPPERPDLKGYSQSLLRNNRYTDNQHAPWFACFPPSTRLRRALPSVGGFSASATGEAGVPLLGSQRERMS</sequence>
<organism evidence="1 2">
    <name type="scientific">Vitrella brassicaformis (strain CCMP3155)</name>
    <dbReference type="NCBI Taxonomy" id="1169540"/>
    <lineage>
        <taxon>Eukaryota</taxon>
        <taxon>Sar</taxon>
        <taxon>Alveolata</taxon>
        <taxon>Colpodellida</taxon>
        <taxon>Vitrellaceae</taxon>
        <taxon>Vitrella</taxon>
    </lineage>
</organism>
<keyword evidence="2" id="KW-1185">Reference proteome</keyword>
<gene>
    <name evidence="1" type="ORF">Vbra_1296</name>
</gene>
<evidence type="ECO:0000313" key="1">
    <source>
        <dbReference type="EMBL" id="CEM06865.1"/>
    </source>
</evidence>
<name>A0A0G4F4W8_VITBC</name>
<dbReference type="AlphaFoldDB" id="A0A0G4F4W8"/>
<protein>
    <submittedName>
        <fullName evidence="1">Uncharacterized protein</fullName>
    </submittedName>
</protein>
<evidence type="ECO:0000313" key="2">
    <source>
        <dbReference type="Proteomes" id="UP000041254"/>
    </source>
</evidence>